<dbReference type="Pfam" id="PF06477">
    <property type="entry name" value="DUF1091"/>
    <property type="match status" value="1"/>
</dbReference>
<sequence>LTTEFTKIECVNQRPEILHVKCNINRTSKNISALYGELKFSEEVSNLDGNYFVGVEYNKNFINYTTAKLDYCAALHMAQSQTLIQIVAVGLRSVSNFPHNCPFKKSYNYFVKGFTMDPKIVPVYMPGISFVTNATFFYNKRALFYVSCFGHFWKK</sequence>
<dbReference type="PANTHER" id="PTHR20898">
    <property type="entry name" value="DAEDALUS ON 3-RELATED-RELATED"/>
    <property type="match status" value="1"/>
</dbReference>
<evidence type="ECO:0000313" key="1">
    <source>
        <dbReference type="EMBL" id="KAH8378146.1"/>
    </source>
</evidence>
<gene>
    <name evidence="1" type="ORF">KR093_009623</name>
</gene>
<name>A0AAD4K6Q5_9MUSC</name>
<dbReference type="EMBL" id="JAJJHW010001127">
    <property type="protein sequence ID" value="KAH8378146.1"/>
    <property type="molecule type" value="Genomic_DNA"/>
</dbReference>
<feature type="non-terminal residue" evidence="1">
    <location>
        <position position="1"/>
    </location>
</feature>
<reference evidence="1" key="1">
    <citation type="journal article" date="2021" name="Mol. Ecol. Resour.">
        <title>Phylogenomic analyses of the genus Drosophila reveals genomic signals of climate adaptation.</title>
        <authorList>
            <person name="Li F."/>
            <person name="Rane R.V."/>
            <person name="Luria V."/>
            <person name="Xiong Z."/>
            <person name="Chen J."/>
            <person name="Li Z."/>
            <person name="Catullo R.A."/>
            <person name="Griffin P.C."/>
            <person name="Schiffer M."/>
            <person name="Pearce S."/>
            <person name="Lee S.F."/>
            <person name="McElroy K."/>
            <person name="Stocker A."/>
            <person name="Shirriffs J."/>
            <person name="Cockerell F."/>
            <person name="Coppin C."/>
            <person name="Sgro C.M."/>
            <person name="Karger A."/>
            <person name="Cain J.W."/>
            <person name="Weber J.A."/>
            <person name="Santpere G."/>
            <person name="Kirschner M.W."/>
            <person name="Hoffmann A.A."/>
            <person name="Oakeshott J.G."/>
            <person name="Zhang G."/>
        </authorList>
    </citation>
    <scope>NUCLEOTIDE SEQUENCE</scope>
    <source>
        <strain evidence="1">BGI-SZ-2011g</strain>
    </source>
</reference>
<proteinExistence type="predicted"/>
<keyword evidence="2" id="KW-1185">Reference proteome</keyword>
<dbReference type="Proteomes" id="UP001200034">
    <property type="component" value="Unassembled WGS sequence"/>
</dbReference>
<evidence type="ECO:0000313" key="2">
    <source>
        <dbReference type="Proteomes" id="UP001200034"/>
    </source>
</evidence>
<dbReference type="InterPro" id="IPR010512">
    <property type="entry name" value="DUF1091"/>
</dbReference>
<comment type="caution">
    <text evidence="1">The sequence shown here is derived from an EMBL/GenBank/DDBJ whole genome shotgun (WGS) entry which is preliminary data.</text>
</comment>
<dbReference type="SMART" id="SM00697">
    <property type="entry name" value="DM8"/>
    <property type="match status" value="1"/>
</dbReference>
<dbReference type="PANTHER" id="PTHR20898:SF0">
    <property type="entry name" value="DAEDALUS ON 3-RELATED"/>
    <property type="match status" value="1"/>
</dbReference>
<dbReference type="AlphaFoldDB" id="A0AAD4K6Q5"/>
<accession>A0AAD4K6Q5</accession>
<protein>
    <submittedName>
        <fullName evidence="1">Uncharacterized protein</fullName>
    </submittedName>
</protein>
<organism evidence="1 2">
    <name type="scientific">Drosophila rubida</name>
    <dbReference type="NCBI Taxonomy" id="30044"/>
    <lineage>
        <taxon>Eukaryota</taxon>
        <taxon>Metazoa</taxon>
        <taxon>Ecdysozoa</taxon>
        <taxon>Arthropoda</taxon>
        <taxon>Hexapoda</taxon>
        <taxon>Insecta</taxon>
        <taxon>Pterygota</taxon>
        <taxon>Neoptera</taxon>
        <taxon>Endopterygota</taxon>
        <taxon>Diptera</taxon>
        <taxon>Brachycera</taxon>
        <taxon>Muscomorpha</taxon>
        <taxon>Ephydroidea</taxon>
        <taxon>Drosophilidae</taxon>
        <taxon>Drosophila</taxon>
    </lineage>
</organism>